<evidence type="ECO:0000313" key="2">
    <source>
        <dbReference type="Proteomes" id="UP000625283"/>
    </source>
</evidence>
<dbReference type="CDD" id="cd00063">
    <property type="entry name" value="FN3"/>
    <property type="match status" value="1"/>
</dbReference>
<dbReference type="SUPFAM" id="SSF49265">
    <property type="entry name" value="Fibronectin type III"/>
    <property type="match status" value="1"/>
</dbReference>
<dbReference type="RefSeq" id="WP_202104400.1">
    <property type="nucleotide sequence ID" value="NZ_JAERTY010000010.1"/>
</dbReference>
<reference evidence="1 2" key="1">
    <citation type="submission" date="2021-01" db="EMBL/GenBank/DDBJ databases">
        <title>C459-1 draft genome sequence.</title>
        <authorList>
            <person name="Zhang X.-F."/>
        </authorList>
    </citation>
    <scope>NUCLEOTIDE SEQUENCE [LARGE SCALE GENOMIC DNA]</scope>
    <source>
        <strain evidence="2">C459-1</strain>
    </source>
</reference>
<name>A0ABS1R7N9_9SPHI</name>
<comment type="caution">
    <text evidence="1">The sequence shown here is derived from an EMBL/GenBank/DDBJ whole genome shotgun (WGS) entry which is preliminary data.</text>
</comment>
<evidence type="ECO:0008006" key="3">
    <source>
        <dbReference type="Google" id="ProtNLM"/>
    </source>
</evidence>
<keyword evidence="2" id="KW-1185">Reference proteome</keyword>
<sequence>MKYIRAKANFFRLADEKLIVLGARIIECMKTSEVFTDPTPTIVQLEEAYASYYEAVVPAASRSRETQALKRERKRVLADLFQQLVYYVNMVADGQLSLLYSSGFPVLTGKRTGVIPDTPSGIILEDGRRTGEVAFRFTPVGRDMQYEYSFAVEDLSKKELVWGESLFSTRSFKTYQDGFTAGIYIYFRVRARNKNGVSDWSTEVRFLVR</sequence>
<evidence type="ECO:0000313" key="1">
    <source>
        <dbReference type="EMBL" id="MBL1410708.1"/>
    </source>
</evidence>
<protein>
    <recommendedName>
        <fullName evidence="3">Fibronectin type-III domain-containing protein</fullName>
    </recommendedName>
</protein>
<gene>
    <name evidence="1" type="ORF">JKG61_18255</name>
</gene>
<dbReference type="EMBL" id="JAERTY010000010">
    <property type="protein sequence ID" value="MBL1410708.1"/>
    <property type="molecule type" value="Genomic_DNA"/>
</dbReference>
<proteinExistence type="predicted"/>
<dbReference type="Proteomes" id="UP000625283">
    <property type="component" value="Unassembled WGS sequence"/>
</dbReference>
<accession>A0ABS1R7N9</accession>
<dbReference type="InterPro" id="IPR003961">
    <property type="entry name" value="FN3_dom"/>
</dbReference>
<dbReference type="InterPro" id="IPR036116">
    <property type="entry name" value="FN3_sf"/>
</dbReference>
<organism evidence="1 2">
    <name type="scientific">Sphingobacterium faecale</name>
    <dbReference type="NCBI Taxonomy" id="2803775"/>
    <lineage>
        <taxon>Bacteria</taxon>
        <taxon>Pseudomonadati</taxon>
        <taxon>Bacteroidota</taxon>
        <taxon>Sphingobacteriia</taxon>
        <taxon>Sphingobacteriales</taxon>
        <taxon>Sphingobacteriaceae</taxon>
        <taxon>Sphingobacterium</taxon>
    </lineage>
</organism>